<evidence type="ECO:0000259" key="7">
    <source>
        <dbReference type="PROSITE" id="PS50850"/>
    </source>
</evidence>
<evidence type="ECO:0000256" key="2">
    <source>
        <dbReference type="ARBA" id="ARBA00022475"/>
    </source>
</evidence>
<dbReference type="InterPro" id="IPR036259">
    <property type="entry name" value="MFS_trans_sf"/>
</dbReference>
<feature type="transmembrane region" description="Helical" evidence="6">
    <location>
        <begin position="207"/>
        <end position="228"/>
    </location>
</feature>
<dbReference type="InterPro" id="IPR020846">
    <property type="entry name" value="MFS_dom"/>
</dbReference>
<keyword evidence="2" id="KW-1003">Cell membrane</keyword>
<evidence type="ECO:0000256" key="3">
    <source>
        <dbReference type="ARBA" id="ARBA00022692"/>
    </source>
</evidence>
<dbReference type="PROSITE" id="PS50850">
    <property type="entry name" value="MFS"/>
    <property type="match status" value="1"/>
</dbReference>
<keyword evidence="4 6" id="KW-1133">Transmembrane helix</keyword>
<reference evidence="8 9" key="1">
    <citation type="journal article" date="2016" name="Front. Microbiol.">
        <title>Comparative Genomic Analysis Reveals a Diverse Repertoire of Genes Involved in Prokaryote-Eukaryote Interactions within the Pseudovibrio Genus.</title>
        <authorList>
            <person name="Romano S."/>
            <person name="Fernandez-Guerra A."/>
            <person name="Reen F.J."/>
            <person name="Glockner F.O."/>
            <person name="Crowley S.P."/>
            <person name="O'Sullivan O."/>
            <person name="Cotter P.D."/>
            <person name="Adams C."/>
            <person name="Dobson A.D."/>
            <person name="O'Gara F."/>
        </authorList>
    </citation>
    <scope>NUCLEOTIDE SEQUENCE [LARGE SCALE GENOMIC DNA]</scope>
    <source>
        <strain evidence="8 9">Ad2</strain>
    </source>
</reference>
<sequence length="398" mass="43553">MKLAILVIANFVASLAMGVALTIVPWQLAKSAGGEQVLALTATYASGLLIFLSPVSGRLVDRFSRRKLMVLSFVLMGAVLLLATLGYQQPDFRLWGLAAFFFASQVFFLFLYQARTAFIQEVFAEQERARVNSWMEVEMQSSTFLAGVIAIFALQDAYFAVVLFLTAAMLITAGLLILFIPYNKQPRPKQATLLRTVLKSLLRRKDLLLLGVCANLPYVAVMLLNVVHPVYISKVLQMDVAALATASLSYAIGAAVFGYAAAHIIRWFGELTVIATTLFLFSCALLGVSLMPVFSMIVAVAVVLGSTNALTRVTFMTYAMKKVSPHIMGSYLSIIHSLTYVQRTVFSLLLSLLIVYAPDANYYYFVFAVACLGPVGFFVYALIASEQIAEVESTPEAA</sequence>
<comment type="subcellular location">
    <subcellularLocation>
        <location evidence="1">Cell membrane</location>
        <topology evidence="1">Multi-pass membrane protein</topology>
    </subcellularLocation>
</comment>
<feature type="transmembrane region" description="Helical" evidence="6">
    <location>
        <begin position="36"/>
        <end position="56"/>
    </location>
</feature>
<dbReference type="GO" id="GO:0022857">
    <property type="term" value="F:transmembrane transporter activity"/>
    <property type="evidence" value="ECO:0007669"/>
    <property type="project" value="InterPro"/>
</dbReference>
<dbReference type="STRING" id="989403.SAMN05421798_101544"/>
<evidence type="ECO:0000256" key="6">
    <source>
        <dbReference type="SAM" id="Phobius"/>
    </source>
</evidence>
<dbReference type="Pfam" id="PF07690">
    <property type="entry name" value="MFS_1"/>
    <property type="match status" value="1"/>
</dbReference>
<dbReference type="SUPFAM" id="SSF103473">
    <property type="entry name" value="MFS general substrate transporter"/>
    <property type="match status" value="1"/>
</dbReference>
<name>A0A165YM95_9HYPH</name>
<feature type="transmembrane region" description="Helical" evidence="6">
    <location>
        <begin position="68"/>
        <end position="88"/>
    </location>
</feature>
<evidence type="ECO:0000256" key="1">
    <source>
        <dbReference type="ARBA" id="ARBA00004651"/>
    </source>
</evidence>
<feature type="transmembrane region" description="Helical" evidence="6">
    <location>
        <begin position="94"/>
        <end position="112"/>
    </location>
</feature>
<dbReference type="PATRIC" id="fig|989403.3.peg.2659"/>
<dbReference type="Gene3D" id="1.20.1250.20">
    <property type="entry name" value="MFS general substrate transporter like domains"/>
    <property type="match status" value="1"/>
</dbReference>
<comment type="caution">
    <text evidence="8">The sequence shown here is derived from an EMBL/GenBank/DDBJ whole genome shotgun (WGS) entry which is preliminary data.</text>
</comment>
<dbReference type="RefSeq" id="WP_068006243.1">
    <property type="nucleotide sequence ID" value="NZ_FOFM01000001.1"/>
</dbReference>
<feature type="transmembrane region" description="Helical" evidence="6">
    <location>
        <begin position="158"/>
        <end position="180"/>
    </location>
</feature>
<dbReference type="GO" id="GO:0005886">
    <property type="term" value="C:plasma membrane"/>
    <property type="evidence" value="ECO:0007669"/>
    <property type="project" value="UniProtKB-SubCell"/>
</dbReference>
<feature type="transmembrane region" description="Helical" evidence="6">
    <location>
        <begin position="133"/>
        <end position="152"/>
    </location>
</feature>
<proteinExistence type="predicted"/>
<evidence type="ECO:0000256" key="4">
    <source>
        <dbReference type="ARBA" id="ARBA00022989"/>
    </source>
</evidence>
<feature type="transmembrane region" description="Helical" evidence="6">
    <location>
        <begin position="362"/>
        <end position="383"/>
    </location>
</feature>
<keyword evidence="5 6" id="KW-0472">Membrane</keyword>
<dbReference type="OrthoDB" id="9775268at2"/>
<feature type="transmembrane region" description="Helical" evidence="6">
    <location>
        <begin position="293"/>
        <end position="310"/>
    </location>
</feature>
<keyword evidence="9" id="KW-1185">Reference proteome</keyword>
<dbReference type="PANTHER" id="PTHR23513:SF18">
    <property type="entry name" value="INTEGRAL MEMBRANE PROTEIN"/>
    <property type="match status" value="1"/>
</dbReference>
<feature type="transmembrane region" description="Helical" evidence="6">
    <location>
        <begin position="240"/>
        <end position="260"/>
    </location>
</feature>
<evidence type="ECO:0000313" key="9">
    <source>
        <dbReference type="Proteomes" id="UP000076577"/>
    </source>
</evidence>
<dbReference type="Proteomes" id="UP000076577">
    <property type="component" value="Unassembled WGS sequence"/>
</dbReference>
<dbReference type="AlphaFoldDB" id="A0A165YM95"/>
<dbReference type="PANTHER" id="PTHR23513">
    <property type="entry name" value="INTEGRAL MEMBRANE EFFLUX PROTEIN-RELATED"/>
    <property type="match status" value="1"/>
</dbReference>
<keyword evidence="3 6" id="KW-0812">Transmembrane</keyword>
<feature type="transmembrane region" description="Helical" evidence="6">
    <location>
        <begin position="331"/>
        <end position="356"/>
    </location>
</feature>
<dbReference type="InterPro" id="IPR011701">
    <property type="entry name" value="MFS"/>
</dbReference>
<organism evidence="8 9">
    <name type="scientific">Pseudovibrio axinellae</name>
    <dbReference type="NCBI Taxonomy" id="989403"/>
    <lineage>
        <taxon>Bacteria</taxon>
        <taxon>Pseudomonadati</taxon>
        <taxon>Pseudomonadota</taxon>
        <taxon>Alphaproteobacteria</taxon>
        <taxon>Hyphomicrobiales</taxon>
        <taxon>Stappiaceae</taxon>
        <taxon>Pseudovibrio</taxon>
    </lineage>
</organism>
<feature type="domain" description="Major facilitator superfamily (MFS) profile" evidence="7">
    <location>
        <begin position="2"/>
        <end position="388"/>
    </location>
</feature>
<dbReference type="EMBL" id="LMCB01000017">
    <property type="protein sequence ID" value="KZL18979.1"/>
    <property type="molecule type" value="Genomic_DNA"/>
</dbReference>
<feature type="transmembrane region" description="Helical" evidence="6">
    <location>
        <begin position="267"/>
        <end position="287"/>
    </location>
</feature>
<evidence type="ECO:0000256" key="5">
    <source>
        <dbReference type="ARBA" id="ARBA00023136"/>
    </source>
</evidence>
<protein>
    <submittedName>
        <fullName evidence="8">Major Facilitator Superfamily protein</fullName>
    </submittedName>
</protein>
<accession>A0A165YM95</accession>
<evidence type="ECO:0000313" key="8">
    <source>
        <dbReference type="EMBL" id="KZL18979.1"/>
    </source>
</evidence>
<gene>
    <name evidence="8" type="ORF">PsAD2_02497</name>
</gene>